<keyword evidence="18" id="KW-1185">Reference proteome</keyword>
<dbReference type="PANTHER" id="PTHR33353:SF6">
    <property type="entry name" value="ENDOGLUCANASE IV"/>
    <property type="match status" value="1"/>
</dbReference>
<evidence type="ECO:0000256" key="7">
    <source>
        <dbReference type="ARBA" id="ARBA00023008"/>
    </source>
</evidence>
<dbReference type="EC" id="1.14.99.56" evidence="14"/>
<feature type="domain" description="Auxiliary Activity family 9 catalytic" evidence="16">
    <location>
        <begin position="16"/>
        <end position="226"/>
    </location>
</feature>
<dbReference type="OrthoDB" id="3496539at2759"/>
<comment type="similarity">
    <text evidence="12">Belongs to the polysaccharide monooxygenase AA9 family.</text>
</comment>
<evidence type="ECO:0000256" key="12">
    <source>
        <dbReference type="ARBA" id="ARBA00044502"/>
    </source>
</evidence>
<evidence type="ECO:0000256" key="10">
    <source>
        <dbReference type="ARBA" id="ARBA00023277"/>
    </source>
</evidence>
<gene>
    <name evidence="17" type="ORF">BT63DRAFT_412305</name>
</gene>
<keyword evidence="6" id="KW-0560">Oxidoreductase</keyword>
<dbReference type="Pfam" id="PF03443">
    <property type="entry name" value="AA9"/>
    <property type="match status" value="1"/>
</dbReference>
<evidence type="ECO:0000256" key="2">
    <source>
        <dbReference type="ARBA" id="ARBA00004613"/>
    </source>
</evidence>
<evidence type="ECO:0000256" key="14">
    <source>
        <dbReference type="ARBA" id="ARBA00047174"/>
    </source>
</evidence>
<dbReference type="Gene3D" id="2.70.50.70">
    <property type="match status" value="1"/>
</dbReference>
<protein>
    <recommendedName>
        <fullName evidence="14">lytic cellulose monooxygenase (C4-dehydrogenating)</fullName>
        <ecNumber evidence="14">1.14.99.56</ecNumber>
    </recommendedName>
</protein>
<feature type="signal peptide" evidence="15">
    <location>
        <begin position="1"/>
        <end position="15"/>
    </location>
</feature>
<reference evidence="17" key="1">
    <citation type="journal article" date="2020" name="Stud. Mycol.">
        <title>101 Dothideomycetes genomes: a test case for predicting lifestyles and emergence of pathogens.</title>
        <authorList>
            <person name="Haridas S."/>
            <person name="Albert R."/>
            <person name="Binder M."/>
            <person name="Bloem J."/>
            <person name="Labutti K."/>
            <person name="Salamov A."/>
            <person name="Andreopoulos B."/>
            <person name="Baker S."/>
            <person name="Barry K."/>
            <person name="Bills G."/>
            <person name="Bluhm B."/>
            <person name="Cannon C."/>
            <person name="Castanera R."/>
            <person name="Culley D."/>
            <person name="Daum C."/>
            <person name="Ezra D."/>
            <person name="Gonzalez J."/>
            <person name="Henrissat B."/>
            <person name="Kuo A."/>
            <person name="Liang C."/>
            <person name="Lipzen A."/>
            <person name="Lutzoni F."/>
            <person name="Magnuson J."/>
            <person name="Mondo S."/>
            <person name="Nolan M."/>
            <person name="Ohm R."/>
            <person name="Pangilinan J."/>
            <person name="Park H.-J."/>
            <person name="Ramirez L."/>
            <person name="Alfaro M."/>
            <person name="Sun H."/>
            <person name="Tritt A."/>
            <person name="Yoshinaga Y."/>
            <person name="Zwiers L.-H."/>
            <person name="Turgeon B."/>
            <person name="Goodwin S."/>
            <person name="Spatafora J."/>
            <person name="Crous P."/>
            <person name="Grigoriev I."/>
        </authorList>
    </citation>
    <scope>NUCLEOTIDE SEQUENCE</scope>
    <source>
        <strain evidence="17">CBS 115976</strain>
    </source>
</reference>
<keyword evidence="8" id="KW-0503">Monooxygenase</keyword>
<keyword evidence="15" id="KW-0732">Signal</keyword>
<keyword evidence="4" id="KW-0479">Metal-binding</keyword>
<dbReference type="AlphaFoldDB" id="A0A6A6UHG6"/>
<evidence type="ECO:0000256" key="1">
    <source>
        <dbReference type="ARBA" id="ARBA00001973"/>
    </source>
</evidence>
<evidence type="ECO:0000259" key="16">
    <source>
        <dbReference type="Pfam" id="PF03443"/>
    </source>
</evidence>
<evidence type="ECO:0000313" key="18">
    <source>
        <dbReference type="Proteomes" id="UP000799302"/>
    </source>
</evidence>
<evidence type="ECO:0000256" key="13">
    <source>
        <dbReference type="ARBA" id="ARBA00045077"/>
    </source>
</evidence>
<dbReference type="GO" id="GO:0005576">
    <property type="term" value="C:extracellular region"/>
    <property type="evidence" value="ECO:0007669"/>
    <property type="project" value="UniProtKB-SubCell"/>
</dbReference>
<dbReference type="InterPro" id="IPR005103">
    <property type="entry name" value="AA9_LPMO"/>
</dbReference>
<dbReference type="GO" id="GO:0030245">
    <property type="term" value="P:cellulose catabolic process"/>
    <property type="evidence" value="ECO:0007669"/>
    <property type="project" value="UniProtKB-KW"/>
</dbReference>
<evidence type="ECO:0000256" key="15">
    <source>
        <dbReference type="SAM" id="SignalP"/>
    </source>
</evidence>
<proteinExistence type="inferred from homology"/>
<dbReference type="CDD" id="cd21175">
    <property type="entry name" value="LPMO_AA9"/>
    <property type="match status" value="1"/>
</dbReference>
<evidence type="ECO:0000256" key="8">
    <source>
        <dbReference type="ARBA" id="ARBA00023033"/>
    </source>
</evidence>
<name>A0A6A6UHG6_9PEZI</name>
<dbReference type="PANTHER" id="PTHR33353">
    <property type="entry name" value="PUTATIVE (AFU_ORTHOLOGUE AFUA_1G12560)-RELATED"/>
    <property type="match status" value="1"/>
</dbReference>
<evidence type="ECO:0000256" key="3">
    <source>
        <dbReference type="ARBA" id="ARBA00022525"/>
    </source>
</evidence>
<organism evidence="17 18">
    <name type="scientific">Microthyrium microscopicum</name>
    <dbReference type="NCBI Taxonomy" id="703497"/>
    <lineage>
        <taxon>Eukaryota</taxon>
        <taxon>Fungi</taxon>
        <taxon>Dikarya</taxon>
        <taxon>Ascomycota</taxon>
        <taxon>Pezizomycotina</taxon>
        <taxon>Dothideomycetes</taxon>
        <taxon>Dothideomycetes incertae sedis</taxon>
        <taxon>Microthyriales</taxon>
        <taxon>Microthyriaceae</taxon>
        <taxon>Microthyrium</taxon>
    </lineage>
</organism>
<evidence type="ECO:0000256" key="9">
    <source>
        <dbReference type="ARBA" id="ARBA00023157"/>
    </source>
</evidence>
<evidence type="ECO:0000313" key="17">
    <source>
        <dbReference type="EMBL" id="KAF2671250.1"/>
    </source>
</evidence>
<keyword evidence="10" id="KW-0119">Carbohydrate metabolism</keyword>
<comment type="subcellular location">
    <subcellularLocation>
        <location evidence="2">Secreted</location>
    </subcellularLocation>
</comment>
<keyword evidence="5" id="KW-0136">Cellulose degradation</keyword>
<keyword evidence="7" id="KW-0186">Copper</keyword>
<dbReference type="InterPro" id="IPR049892">
    <property type="entry name" value="AA9"/>
</dbReference>
<evidence type="ECO:0000256" key="4">
    <source>
        <dbReference type="ARBA" id="ARBA00022723"/>
    </source>
</evidence>
<evidence type="ECO:0000256" key="6">
    <source>
        <dbReference type="ARBA" id="ARBA00023002"/>
    </source>
</evidence>
<dbReference type="GO" id="GO:0004497">
    <property type="term" value="F:monooxygenase activity"/>
    <property type="evidence" value="ECO:0007669"/>
    <property type="project" value="UniProtKB-KW"/>
</dbReference>
<feature type="chain" id="PRO_5025454134" description="lytic cellulose monooxygenase (C4-dehydrogenating)" evidence="15">
    <location>
        <begin position="16"/>
        <end position="348"/>
    </location>
</feature>
<keyword evidence="9" id="KW-1015">Disulfide bond</keyword>
<dbReference type="Proteomes" id="UP000799302">
    <property type="component" value="Unassembled WGS sequence"/>
</dbReference>
<sequence>MAILSVLLFAGAAVAHTGIRHILIDGNIYHPYDSRIDPLIRPVRRIEWSHDAMGATFNPITNFSDPSLACRENGKYPALKAPARAGAEVATYWTPITRMHNGPALAYLGRIDSPETKPQDVKFFKIYEYGFNKEKDRWANEDASDHYDSFSFKLPSDIKAGTYILRTELIAMHGNMKELKSNGLRGQIQIYPHCFNLEITGSGTATPEGVNFPGAYKVDDAGLTFPPFATYGNDTSPGNEHNSKYVPPGPPKYNGKYDAPVGPLPVPTETGIYSPELETTYQDLIRKIERPALKLATYINTVWPHYHADADQMKAYGKMGAVAGKEGKEVMAGLKADIAAFKEAAGGK</sequence>
<keyword evidence="3" id="KW-0964">Secreted</keyword>
<keyword evidence="11" id="KW-0624">Polysaccharide degradation</keyword>
<accession>A0A6A6UHG6</accession>
<dbReference type="GO" id="GO:0046872">
    <property type="term" value="F:metal ion binding"/>
    <property type="evidence" value="ECO:0007669"/>
    <property type="project" value="UniProtKB-KW"/>
</dbReference>
<evidence type="ECO:0000256" key="5">
    <source>
        <dbReference type="ARBA" id="ARBA00023001"/>
    </source>
</evidence>
<evidence type="ECO:0000256" key="11">
    <source>
        <dbReference type="ARBA" id="ARBA00023326"/>
    </source>
</evidence>
<comment type="catalytic activity">
    <reaction evidence="13">
        <text>[(1-&gt;4)-beta-D-glucosyl]n+m + reduced acceptor + O2 = 4-dehydro-beta-D-glucosyl-[(1-&gt;4)-beta-D-glucosyl]n-1 + [(1-&gt;4)-beta-D-glucosyl]m + acceptor + H2O.</text>
        <dbReference type="EC" id="1.14.99.56"/>
    </reaction>
</comment>
<dbReference type="EMBL" id="MU004233">
    <property type="protein sequence ID" value="KAF2671250.1"/>
    <property type="molecule type" value="Genomic_DNA"/>
</dbReference>
<comment type="cofactor">
    <cofactor evidence="1">
        <name>Cu(2+)</name>
        <dbReference type="ChEBI" id="CHEBI:29036"/>
    </cofactor>
</comment>